<name>A0A1M7YQ84_9VIBR</name>
<dbReference type="GO" id="GO:0005829">
    <property type="term" value="C:cytosol"/>
    <property type="evidence" value="ECO:0007669"/>
    <property type="project" value="TreeGrafter"/>
</dbReference>
<dbReference type="InterPro" id="IPR023198">
    <property type="entry name" value="PGP-like_dom2"/>
</dbReference>
<comment type="function">
    <text evidence="10">Specifically catalyzes the dephosphorylation of 2-phosphoglycolate. Is involved in the dissimilation of the intracellular 2-phosphoglycolate formed during the DNA repair of 3'-phosphoglycolate ends, a major class of DNA lesions induced by oxidative stress.</text>
</comment>
<dbReference type="FunFam" id="3.40.50.1000:FF:000022">
    <property type="entry name" value="Phosphoglycolate phosphatase"/>
    <property type="match status" value="1"/>
</dbReference>
<dbReference type="InterPro" id="IPR006439">
    <property type="entry name" value="HAD-SF_hydro_IA"/>
</dbReference>
<dbReference type="PANTHER" id="PTHR43434">
    <property type="entry name" value="PHOSPHOGLYCOLATE PHOSPHATASE"/>
    <property type="match status" value="1"/>
</dbReference>
<dbReference type="GO" id="GO:0046872">
    <property type="term" value="F:metal ion binding"/>
    <property type="evidence" value="ECO:0007669"/>
    <property type="project" value="UniProtKB-KW"/>
</dbReference>
<evidence type="ECO:0000256" key="6">
    <source>
        <dbReference type="ARBA" id="ARBA00022723"/>
    </source>
</evidence>
<accession>A0A1M7YQ84</accession>
<dbReference type="InterPro" id="IPR041492">
    <property type="entry name" value="HAD_2"/>
</dbReference>
<dbReference type="PANTHER" id="PTHR43434:SF1">
    <property type="entry name" value="PHOSPHOGLYCOLATE PHOSPHATASE"/>
    <property type="match status" value="1"/>
</dbReference>
<feature type="binding site" evidence="10">
    <location>
        <position position="14"/>
    </location>
    <ligand>
        <name>Mg(2+)</name>
        <dbReference type="ChEBI" id="CHEBI:18420"/>
    </ligand>
</feature>
<dbReference type="Pfam" id="PF13419">
    <property type="entry name" value="HAD_2"/>
    <property type="match status" value="1"/>
</dbReference>
<evidence type="ECO:0000256" key="2">
    <source>
        <dbReference type="ARBA" id="ARBA00001946"/>
    </source>
</evidence>
<keyword evidence="6 10" id="KW-0479">Metal-binding</keyword>
<evidence type="ECO:0000256" key="3">
    <source>
        <dbReference type="ARBA" id="ARBA00004818"/>
    </source>
</evidence>
<dbReference type="OrthoDB" id="9776368at2"/>
<evidence type="ECO:0000256" key="9">
    <source>
        <dbReference type="ARBA" id="ARBA00023277"/>
    </source>
</evidence>
<evidence type="ECO:0000313" key="11">
    <source>
        <dbReference type="EMBL" id="SHO54779.1"/>
    </source>
</evidence>
<organism evidence="11 12">
    <name type="scientific">Vibrio quintilis</name>
    <dbReference type="NCBI Taxonomy" id="1117707"/>
    <lineage>
        <taxon>Bacteria</taxon>
        <taxon>Pseudomonadati</taxon>
        <taxon>Pseudomonadota</taxon>
        <taxon>Gammaproteobacteria</taxon>
        <taxon>Vibrionales</taxon>
        <taxon>Vibrionaceae</taxon>
        <taxon>Vibrio</taxon>
    </lineage>
</organism>
<dbReference type="InterPro" id="IPR037512">
    <property type="entry name" value="PGPase_prok"/>
</dbReference>
<dbReference type="STRING" id="1117707.VQ7734_00497"/>
<dbReference type="CDD" id="cd16417">
    <property type="entry name" value="HAD_PGPase"/>
    <property type="match status" value="1"/>
</dbReference>
<dbReference type="Proteomes" id="UP000184600">
    <property type="component" value="Unassembled WGS sequence"/>
</dbReference>
<dbReference type="SUPFAM" id="SSF56784">
    <property type="entry name" value="HAD-like"/>
    <property type="match status" value="1"/>
</dbReference>
<dbReference type="EMBL" id="FRFG01000008">
    <property type="protein sequence ID" value="SHO54779.1"/>
    <property type="molecule type" value="Genomic_DNA"/>
</dbReference>
<keyword evidence="7 10" id="KW-0378">Hydrolase</keyword>
<gene>
    <name evidence="11" type="primary">gph</name>
    <name evidence="11" type="ORF">VQ7734_00497</name>
</gene>
<evidence type="ECO:0000256" key="5">
    <source>
        <dbReference type="ARBA" id="ARBA00013078"/>
    </source>
</evidence>
<dbReference type="UniPathway" id="UPA00865">
    <property type="reaction ID" value="UER00834"/>
</dbReference>
<comment type="catalytic activity">
    <reaction evidence="1 10">
        <text>2-phosphoglycolate + H2O = glycolate + phosphate</text>
        <dbReference type="Rhea" id="RHEA:14369"/>
        <dbReference type="ChEBI" id="CHEBI:15377"/>
        <dbReference type="ChEBI" id="CHEBI:29805"/>
        <dbReference type="ChEBI" id="CHEBI:43474"/>
        <dbReference type="ChEBI" id="CHEBI:58033"/>
        <dbReference type="EC" id="3.1.3.18"/>
    </reaction>
</comment>
<comment type="similarity">
    <text evidence="4 10">Belongs to the HAD-like hydrolase superfamily. CbbY/CbbZ/Gph/YieH family.</text>
</comment>
<dbReference type="NCBIfam" id="TIGR01449">
    <property type="entry name" value="PGP_bact"/>
    <property type="match status" value="1"/>
</dbReference>
<dbReference type="NCBIfam" id="TIGR01662">
    <property type="entry name" value="HAD-SF-IIIA"/>
    <property type="match status" value="1"/>
</dbReference>
<dbReference type="NCBIfam" id="TIGR01549">
    <property type="entry name" value="HAD-SF-IA-v1"/>
    <property type="match status" value="1"/>
</dbReference>
<feature type="binding site" evidence="10">
    <location>
        <position position="177"/>
    </location>
    <ligand>
        <name>Mg(2+)</name>
        <dbReference type="ChEBI" id="CHEBI:18420"/>
    </ligand>
</feature>
<evidence type="ECO:0000256" key="4">
    <source>
        <dbReference type="ARBA" id="ARBA00006171"/>
    </source>
</evidence>
<dbReference type="InterPro" id="IPR050155">
    <property type="entry name" value="HAD-like_hydrolase_sf"/>
</dbReference>
<dbReference type="InterPro" id="IPR036412">
    <property type="entry name" value="HAD-like_sf"/>
</dbReference>
<dbReference type="HAMAP" id="MF_00495">
    <property type="entry name" value="GPH_hydrolase_bact"/>
    <property type="match status" value="1"/>
</dbReference>
<comment type="pathway">
    <text evidence="3 10">Organic acid metabolism; glycolate biosynthesis; glycolate from 2-phosphoglycolate: step 1/1.</text>
</comment>
<dbReference type="Gene3D" id="3.40.50.1000">
    <property type="entry name" value="HAD superfamily/HAD-like"/>
    <property type="match status" value="1"/>
</dbReference>
<evidence type="ECO:0000256" key="7">
    <source>
        <dbReference type="ARBA" id="ARBA00022801"/>
    </source>
</evidence>
<dbReference type="SFLD" id="SFLDG01135">
    <property type="entry name" value="C1.5.6:_HAD__Beta-PGM__Phospha"/>
    <property type="match status" value="1"/>
</dbReference>
<reference evidence="12" key="1">
    <citation type="submission" date="2016-12" db="EMBL/GenBank/DDBJ databases">
        <authorList>
            <person name="Rodrigo-Torres L."/>
            <person name="Arahal R.D."/>
            <person name="Lucena T."/>
        </authorList>
    </citation>
    <scope>NUCLEOTIDE SEQUENCE [LARGE SCALE GENOMIC DNA]</scope>
</reference>
<keyword evidence="12" id="KW-1185">Reference proteome</keyword>
<dbReference type="PRINTS" id="PR00413">
    <property type="entry name" value="HADHALOGNASE"/>
</dbReference>
<dbReference type="GO" id="GO:0006281">
    <property type="term" value="P:DNA repair"/>
    <property type="evidence" value="ECO:0007669"/>
    <property type="project" value="TreeGrafter"/>
</dbReference>
<dbReference type="GO" id="GO:0046295">
    <property type="term" value="P:glycolate biosynthetic process"/>
    <property type="evidence" value="ECO:0007669"/>
    <property type="project" value="UniProtKB-UniRule"/>
</dbReference>
<feature type="binding site" evidence="10">
    <location>
        <position position="12"/>
    </location>
    <ligand>
        <name>Mg(2+)</name>
        <dbReference type="ChEBI" id="CHEBI:18420"/>
    </ligand>
</feature>
<sequence>MSSERPKLVVFDLDGTLLDSVPDLAIAADQAVRALGYPGVSESQVRDYVGNGADILIGRAISQSLEVHPDLGPELLQQARVYFDRFYAETGHRLSQLYAGVKETLEKLHQEGFTLAVVTNKPSHFVPEILQQHQIAAYFSDVIGGDDFEKRKPDPIALNWLLEKYGCTPEQMVMVGDSKNDILAAKNAGCPSFGLTYGYNHGQPISDAGPDYVADNIAELLDIVLVSA</sequence>
<evidence type="ECO:0000256" key="10">
    <source>
        <dbReference type="HAMAP-Rule" id="MF_00495"/>
    </source>
</evidence>
<dbReference type="GO" id="GO:0005975">
    <property type="term" value="P:carbohydrate metabolic process"/>
    <property type="evidence" value="ECO:0007669"/>
    <property type="project" value="InterPro"/>
</dbReference>
<dbReference type="GO" id="GO:0008967">
    <property type="term" value="F:phosphoglycolate phosphatase activity"/>
    <property type="evidence" value="ECO:0007669"/>
    <property type="project" value="UniProtKB-UniRule"/>
</dbReference>
<dbReference type="InterPro" id="IPR006549">
    <property type="entry name" value="HAD-SF_hydro_IIIA"/>
</dbReference>
<evidence type="ECO:0000256" key="8">
    <source>
        <dbReference type="ARBA" id="ARBA00022842"/>
    </source>
</evidence>
<evidence type="ECO:0000256" key="1">
    <source>
        <dbReference type="ARBA" id="ARBA00000830"/>
    </source>
</evidence>
<evidence type="ECO:0000313" key="12">
    <source>
        <dbReference type="Proteomes" id="UP000184600"/>
    </source>
</evidence>
<dbReference type="InterPro" id="IPR023214">
    <property type="entry name" value="HAD_sf"/>
</dbReference>
<dbReference type="AlphaFoldDB" id="A0A1M7YQ84"/>
<dbReference type="Gene3D" id="1.10.150.240">
    <property type="entry name" value="Putative phosphatase, domain 2"/>
    <property type="match status" value="1"/>
</dbReference>
<dbReference type="SFLD" id="SFLDS00003">
    <property type="entry name" value="Haloacid_Dehalogenase"/>
    <property type="match status" value="1"/>
</dbReference>
<dbReference type="EC" id="3.1.3.18" evidence="5 10"/>
<dbReference type="NCBIfam" id="TIGR01509">
    <property type="entry name" value="HAD-SF-IA-v3"/>
    <property type="match status" value="1"/>
</dbReference>
<dbReference type="NCBIfam" id="NF009695">
    <property type="entry name" value="PRK13222.1-2"/>
    <property type="match status" value="1"/>
</dbReference>
<keyword evidence="8 10" id="KW-0460">Magnesium</keyword>
<protein>
    <recommendedName>
        <fullName evidence="5 10">Phosphoglycolate phosphatase</fullName>
        <shortName evidence="10">PGP</shortName>
        <shortName evidence="10">PGPase</shortName>
        <ecNumber evidence="5 10">3.1.3.18</ecNumber>
    </recommendedName>
</protein>
<comment type="cofactor">
    <cofactor evidence="2 10">
        <name>Mg(2+)</name>
        <dbReference type="ChEBI" id="CHEBI:18420"/>
    </cofactor>
</comment>
<feature type="active site" description="Nucleophile" evidence="10">
    <location>
        <position position="12"/>
    </location>
</feature>
<keyword evidence="9 10" id="KW-0119">Carbohydrate metabolism</keyword>
<proteinExistence type="inferred from homology"/>
<dbReference type="RefSeq" id="WP_073579693.1">
    <property type="nucleotide sequence ID" value="NZ_AP024897.1"/>
</dbReference>
<dbReference type="SFLD" id="SFLDG01129">
    <property type="entry name" value="C1.5:_HAD__Beta-PGM__Phosphata"/>
    <property type="match status" value="1"/>
</dbReference>